<reference evidence="1 2" key="1">
    <citation type="submission" date="2019-07" db="EMBL/GenBank/DDBJ databases">
        <title>Whole genome shotgun sequence of Acetobacter tropicalis NBRC 16470.</title>
        <authorList>
            <person name="Hosoyama A."/>
            <person name="Uohara A."/>
            <person name="Ohji S."/>
            <person name="Ichikawa N."/>
        </authorList>
    </citation>
    <scope>NUCLEOTIDE SEQUENCE [LARGE SCALE GENOMIC DNA]</scope>
    <source>
        <strain evidence="1 2">NBRC 16470</strain>
    </source>
</reference>
<dbReference type="Proteomes" id="UP000321800">
    <property type="component" value="Unassembled WGS sequence"/>
</dbReference>
<name>A0A511FRP1_9PROT</name>
<dbReference type="AlphaFoldDB" id="A0A511FRP1"/>
<organism evidence="1 2">
    <name type="scientific">Acetobacter tropicalis</name>
    <dbReference type="NCBI Taxonomy" id="104102"/>
    <lineage>
        <taxon>Bacteria</taxon>
        <taxon>Pseudomonadati</taxon>
        <taxon>Pseudomonadota</taxon>
        <taxon>Alphaproteobacteria</taxon>
        <taxon>Acetobacterales</taxon>
        <taxon>Acetobacteraceae</taxon>
        <taxon>Acetobacter</taxon>
    </lineage>
</organism>
<protein>
    <submittedName>
        <fullName evidence="1">Uncharacterized protein</fullName>
    </submittedName>
</protein>
<gene>
    <name evidence="1" type="ORF">ATR01nite_26970</name>
</gene>
<sequence length="50" mass="5139">MSGEPGGDTVLSMEDTIGLPKTVLVDTGYASGQAVRELRGEVDPVFQTGG</sequence>
<proteinExistence type="predicted"/>
<comment type="caution">
    <text evidence="1">The sequence shown here is derived from an EMBL/GenBank/DDBJ whole genome shotgun (WGS) entry which is preliminary data.</text>
</comment>
<evidence type="ECO:0000313" key="2">
    <source>
        <dbReference type="Proteomes" id="UP000321800"/>
    </source>
</evidence>
<accession>A0A511FRP1</accession>
<evidence type="ECO:0000313" key="1">
    <source>
        <dbReference type="EMBL" id="GEL51622.1"/>
    </source>
</evidence>
<dbReference type="EMBL" id="BJVR01000047">
    <property type="protein sequence ID" value="GEL51622.1"/>
    <property type="molecule type" value="Genomic_DNA"/>
</dbReference>